<protein>
    <submittedName>
        <fullName evidence="6">ABC transporter substrate-binding protein</fullName>
    </submittedName>
</protein>
<dbReference type="SUPFAM" id="SSF53850">
    <property type="entry name" value="Periplasmic binding protein-like II"/>
    <property type="match status" value="1"/>
</dbReference>
<evidence type="ECO:0000313" key="7">
    <source>
        <dbReference type="Proteomes" id="UP001596083"/>
    </source>
</evidence>
<sequence length="324" mass="32946">MRRRPLPLLALLSGLALLATACGGGGSSGKESAKASGGTTVKVAHVPSTLFAPLYLADAKGYFKEQGLNVDLQKVKAGQDAVPLAGTGKVDAVVAGFSAGLFNGLAQGLKVKVVASMGASTGEQPSPTALEVAQRLLDSKEVGKPADLRGRKVAVAGGAGAAGGYQLAATLRESGLTLKDVTVVNVPIPDMANALADGGVDAALAPAPFTTAMEERGVAKPVAVPPRGTTATGVVFGNDFADKPAAEKFLTALRKGAADLQGQGARAEENLTILAKATGQKLDVLRKTPPYQWDPQLAADQGQLKAMRQAYRDAGLLKGKAAEE</sequence>
<evidence type="ECO:0000256" key="2">
    <source>
        <dbReference type="ARBA" id="ARBA00010742"/>
    </source>
</evidence>
<comment type="subcellular location">
    <subcellularLocation>
        <location evidence="1">Periplasm</location>
    </subcellularLocation>
</comment>
<evidence type="ECO:0000256" key="4">
    <source>
        <dbReference type="SAM" id="SignalP"/>
    </source>
</evidence>
<organism evidence="6 7">
    <name type="scientific">Streptomyces gamaensis</name>
    <dbReference type="NCBI Taxonomy" id="1763542"/>
    <lineage>
        <taxon>Bacteria</taxon>
        <taxon>Bacillati</taxon>
        <taxon>Actinomycetota</taxon>
        <taxon>Actinomycetes</taxon>
        <taxon>Kitasatosporales</taxon>
        <taxon>Streptomycetaceae</taxon>
        <taxon>Streptomyces</taxon>
    </lineage>
</organism>
<evidence type="ECO:0000256" key="1">
    <source>
        <dbReference type="ARBA" id="ARBA00004418"/>
    </source>
</evidence>
<evidence type="ECO:0000256" key="3">
    <source>
        <dbReference type="ARBA" id="ARBA00022729"/>
    </source>
</evidence>
<proteinExistence type="inferred from homology"/>
<dbReference type="Gene3D" id="3.40.190.10">
    <property type="entry name" value="Periplasmic binding protein-like II"/>
    <property type="match status" value="2"/>
</dbReference>
<comment type="caution">
    <text evidence="6">The sequence shown here is derived from an EMBL/GenBank/DDBJ whole genome shotgun (WGS) entry which is preliminary data.</text>
</comment>
<feature type="signal peptide" evidence="4">
    <location>
        <begin position="1"/>
        <end position="21"/>
    </location>
</feature>
<dbReference type="Proteomes" id="UP001596083">
    <property type="component" value="Unassembled WGS sequence"/>
</dbReference>
<keyword evidence="7" id="KW-1185">Reference proteome</keyword>
<feature type="domain" description="SsuA/THI5-like" evidence="5">
    <location>
        <begin position="50"/>
        <end position="260"/>
    </location>
</feature>
<comment type="similarity">
    <text evidence="2">Belongs to the bacterial solute-binding protein SsuA/TauA family.</text>
</comment>
<dbReference type="Pfam" id="PF09084">
    <property type="entry name" value="NMT1"/>
    <property type="match status" value="1"/>
</dbReference>
<evidence type="ECO:0000259" key="5">
    <source>
        <dbReference type="Pfam" id="PF09084"/>
    </source>
</evidence>
<name>A0ABW0Z6V1_9ACTN</name>
<dbReference type="InterPro" id="IPR015168">
    <property type="entry name" value="SsuA/THI5"/>
</dbReference>
<reference evidence="7" key="1">
    <citation type="journal article" date="2019" name="Int. J. Syst. Evol. Microbiol.">
        <title>The Global Catalogue of Microorganisms (GCM) 10K type strain sequencing project: providing services to taxonomists for standard genome sequencing and annotation.</title>
        <authorList>
            <consortium name="The Broad Institute Genomics Platform"/>
            <consortium name="The Broad Institute Genome Sequencing Center for Infectious Disease"/>
            <person name="Wu L."/>
            <person name="Ma J."/>
        </authorList>
    </citation>
    <scope>NUCLEOTIDE SEQUENCE [LARGE SCALE GENOMIC DNA]</scope>
    <source>
        <strain evidence="7">CGMCC 4.7304</strain>
    </source>
</reference>
<gene>
    <name evidence="6" type="ORF">ACFP1Z_19245</name>
</gene>
<accession>A0ABW0Z6V1</accession>
<keyword evidence="3 4" id="KW-0732">Signal</keyword>
<dbReference type="PANTHER" id="PTHR30024:SF47">
    <property type="entry name" value="TAURINE-BINDING PERIPLASMIC PROTEIN"/>
    <property type="match status" value="1"/>
</dbReference>
<dbReference type="EMBL" id="JBHSPB010000011">
    <property type="protein sequence ID" value="MFC5722305.1"/>
    <property type="molecule type" value="Genomic_DNA"/>
</dbReference>
<dbReference type="PROSITE" id="PS51257">
    <property type="entry name" value="PROKAR_LIPOPROTEIN"/>
    <property type="match status" value="1"/>
</dbReference>
<dbReference type="PANTHER" id="PTHR30024">
    <property type="entry name" value="ALIPHATIC SULFONATES-BINDING PROTEIN-RELATED"/>
    <property type="match status" value="1"/>
</dbReference>
<evidence type="ECO:0000313" key="6">
    <source>
        <dbReference type="EMBL" id="MFC5722305.1"/>
    </source>
</evidence>
<dbReference type="RefSeq" id="WP_390317689.1">
    <property type="nucleotide sequence ID" value="NZ_JBHSPB010000011.1"/>
</dbReference>
<feature type="chain" id="PRO_5045181493" evidence="4">
    <location>
        <begin position="22"/>
        <end position="324"/>
    </location>
</feature>